<evidence type="ECO:0000313" key="1">
    <source>
        <dbReference type="EMBL" id="VDO07187.1"/>
    </source>
</evidence>
<name>A0A0R3Q3N4_9BILA</name>
<sequence>MSIWRAATNSGIKENGYYFKTSRSSEMYCNLARRFTLLGLEGILAQLLSCSGGIKVVGWVRRFVWLRHVALWEVFEETS</sequence>
<dbReference type="Proteomes" id="UP000280834">
    <property type="component" value="Unassembled WGS sequence"/>
</dbReference>
<dbReference type="AlphaFoldDB" id="A0A0R3Q3N4"/>
<evidence type="ECO:0000313" key="2">
    <source>
        <dbReference type="Proteomes" id="UP000280834"/>
    </source>
</evidence>
<reference evidence="1 2" key="2">
    <citation type="submission" date="2018-11" db="EMBL/GenBank/DDBJ databases">
        <authorList>
            <consortium name="Pathogen Informatics"/>
        </authorList>
    </citation>
    <scope>NUCLEOTIDE SEQUENCE [LARGE SCALE GENOMIC DNA]</scope>
</reference>
<gene>
    <name evidence="1" type="ORF">BTMF_LOCUS266</name>
</gene>
<organism evidence="3">
    <name type="scientific">Brugia timori</name>
    <dbReference type="NCBI Taxonomy" id="42155"/>
    <lineage>
        <taxon>Eukaryota</taxon>
        <taxon>Metazoa</taxon>
        <taxon>Ecdysozoa</taxon>
        <taxon>Nematoda</taxon>
        <taxon>Chromadorea</taxon>
        <taxon>Rhabditida</taxon>
        <taxon>Spirurina</taxon>
        <taxon>Spiruromorpha</taxon>
        <taxon>Filarioidea</taxon>
        <taxon>Onchocercidae</taxon>
        <taxon>Brugia</taxon>
    </lineage>
</organism>
<keyword evidence="2" id="KW-1185">Reference proteome</keyword>
<proteinExistence type="predicted"/>
<accession>A0A0R3Q3N4</accession>
<evidence type="ECO:0000313" key="3">
    <source>
        <dbReference type="WBParaSite" id="BTMF_0000090201-mRNA-1"/>
    </source>
</evidence>
<protein>
    <submittedName>
        <fullName evidence="3">Calpain catalytic domain-containing protein</fullName>
    </submittedName>
</protein>
<dbReference type="WBParaSite" id="BTMF_0000090201-mRNA-1">
    <property type="protein sequence ID" value="BTMF_0000090201-mRNA-1"/>
    <property type="gene ID" value="BTMF_0000090201"/>
</dbReference>
<reference evidence="3" key="1">
    <citation type="submission" date="2017-02" db="UniProtKB">
        <authorList>
            <consortium name="WormBaseParasite"/>
        </authorList>
    </citation>
    <scope>IDENTIFICATION</scope>
</reference>
<dbReference type="EMBL" id="UZAG01000115">
    <property type="protein sequence ID" value="VDO07187.1"/>
    <property type="molecule type" value="Genomic_DNA"/>
</dbReference>